<evidence type="ECO:0000256" key="3">
    <source>
        <dbReference type="ARBA" id="ARBA00012363"/>
    </source>
</evidence>
<evidence type="ECO:0000256" key="10">
    <source>
        <dbReference type="HAMAP-Rule" id="MF_00453"/>
    </source>
</evidence>
<proteinExistence type="inferred from homology"/>
<feature type="binding site" evidence="10">
    <location>
        <position position="245"/>
    </location>
    <ligand>
        <name>Mn(2+)</name>
        <dbReference type="ChEBI" id="CHEBI:29035"/>
    </ligand>
</feature>
<dbReference type="GO" id="GO:0046872">
    <property type="term" value="F:metal ion binding"/>
    <property type="evidence" value="ECO:0007669"/>
    <property type="project" value="UniProtKB-KW"/>
</dbReference>
<evidence type="ECO:0000256" key="7">
    <source>
        <dbReference type="ARBA" id="ARBA00022840"/>
    </source>
</evidence>
<comment type="subcellular location">
    <subcellularLocation>
        <location evidence="10">Cytoplasm</location>
    </subcellularLocation>
</comment>
<feature type="binding site" evidence="10">
    <location>
        <position position="208"/>
    </location>
    <ligand>
        <name>ATP</name>
        <dbReference type="ChEBI" id="CHEBI:30616"/>
    </ligand>
</feature>
<evidence type="ECO:0000256" key="9">
    <source>
        <dbReference type="ARBA" id="ARBA00047371"/>
    </source>
</evidence>
<comment type="catalytic activity">
    <reaction evidence="9 10">
        <text>oxaloacetate + ATP = phosphoenolpyruvate + ADP + CO2</text>
        <dbReference type="Rhea" id="RHEA:18617"/>
        <dbReference type="ChEBI" id="CHEBI:16452"/>
        <dbReference type="ChEBI" id="CHEBI:16526"/>
        <dbReference type="ChEBI" id="CHEBI:30616"/>
        <dbReference type="ChEBI" id="CHEBI:58702"/>
        <dbReference type="ChEBI" id="CHEBI:456216"/>
        <dbReference type="EC" id="4.1.1.49"/>
    </reaction>
</comment>
<dbReference type="GO" id="GO:0004612">
    <property type="term" value="F:phosphoenolpyruvate carboxykinase (ATP) activity"/>
    <property type="evidence" value="ECO:0007669"/>
    <property type="project" value="UniProtKB-UniRule"/>
</dbReference>
<keyword evidence="10" id="KW-0464">Manganese</keyword>
<evidence type="ECO:0000256" key="8">
    <source>
        <dbReference type="ARBA" id="ARBA00023239"/>
    </source>
</evidence>
<evidence type="ECO:0000313" key="12">
    <source>
        <dbReference type="Proteomes" id="UP000736856"/>
    </source>
</evidence>
<feature type="binding site" evidence="10">
    <location>
        <begin position="224"/>
        <end position="232"/>
    </location>
    <ligand>
        <name>ATP</name>
        <dbReference type="ChEBI" id="CHEBI:30616"/>
    </ligand>
</feature>
<dbReference type="EC" id="4.1.1.49" evidence="3 10"/>
<keyword evidence="8 10" id="KW-0456">Lyase</keyword>
<evidence type="ECO:0000313" key="11">
    <source>
        <dbReference type="EMBL" id="MBL0848759.1"/>
    </source>
</evidence>
<gene>
    <name evidence="10 11" type="primary">pckA</name>
    <name evidence="11" type="ORF">EU981_01455</name>
</gene>
<dbReference type="SUPFAM" id="SSF53795">
    <property type="entry name" value="PEP carboxykinase-like"/>
    <property type="match status" value="1"/>
</dbReference>
<dbReference type="Pfam" id="PF01293">
    <property type="entry name" value="PEPCK_ATP"/>
    <property type="match status" value="1"/>
</dbReference>
<dbReference type="Gene3D" id="3.90.228.20">
    <property type="match status" value="1"/>
</dbReference>
<name>A0A937DLN8_9HYPH</name>
<dbReference type="SUPFAM" id="SSF68923">
    <property type="entry name" value="PEP carboxykinase N-terminal domain"/>
    <property type="match status" value="1"/>
</dbReference>
<accession>A0A937DLN8</accession>
<dbReference type="GO" id="GO:0006094">
    <property type="term" value="P:gluconeogenesis"/>
    <property type="evidence" value="ECO:0007669"/>
    <property type="project" value="UniProtKB-UniRule"/>
</dbReference>
<reference evidence="11" key="1">
    <citation type="submission" date="2019-02" db="EMBL/GenBank/DDBJ databases">
        <title>A novel Candidatus Liberibacter species associated with the New Zealand native fuchsia psyllid, Ctenarytaina fuchsiae.</title>
        <authorList>
            <person name="Thompson S.M."/>
            <person name="Jorgensen N."/>
            <person name="David C."/>
            <person name="Bulman S.R."/>
            <person name="Smith G.R."/>
        </authorList>
    </citation>
    <scope>NUCLEOTIDE SEQUENCE</scope>
    <source>
        <strain evidence="11">Oxford</strain>
    </source>
</reference>
<comment type="caution">
    <text evidence="11">The sequence shown here is derived from an EMBL/GenBank/DDBJ whole genome shotgun (WGS) entry which is preliminary data.</text>
</comment>
<feature type="binding site" evidence="10">
    <location>
        <position position="310"/>
    </location>
    <ligand>
        <name>substrate</name>
    </ligand>
</feature>
<feature type="binding site" evidence="10">
    <location>
        <position position="435"/>
    </location>
    <ligand>
        <name>ATP</name>
        <dbReference type="ChEBI" id="CHEBI:30616"/>
    </ligand>
</feature>
<keyword evidence="6 10" id="KW-0210">Decarboxylase</keyword>
<feature type="binding site" evidence="10">
    <location>
        <position position="189"/>
    </location>
    <ligand>
        <name>Mn(2+)</name>
        <dbReference type="ChEBI" id="CHEBI:29035"/>
    </ligand>
</feature>
<dbReference type="PANTHER" id="PTHR30031:SF0">
    <property type="entry name" value="PHOSPHOENOLPYRUVATE CARBOXYKINASE (ATP)"/>
    <property type="match status" value="1"/>
</dbReference>
<keyword evidence="5 10" id="KW-0547">Nucleotide-binding</keyword>
<keyword evidence="4 10" id="KW-0312">Gluconeogenesis</keyword>
<dbReference type="HAMAP" id="MF_00453">
    <property type="entry name" value="PEPCK_ATP"/>
    <property type="match status" value="1"/>
</dbReference>
<dbReference type="NCBIfam" id="NF006820">
    <property type="entry name" value="PRK09344.1-2"/>
    <property type="match status" value="1"/>
</dbReference>
<dbReference type="NCBIfam" id="TIGR00224">
    <property type="entry name" value="pckA"/>
    <property type="match status" value="1"/>
</dbReference>
<evidence type="ECO:0000256" key="6">
    <source>
        <dbReference type="ARBA" id="ARBA00022793"/>
    </source>
</evidence>
<feature type="binding site" evidence="10">
    <location>
        <position position="310"/>
    </location>
    <ligand>
        <name>ATP</name>
        <dbReference type="ChEBI" id="CHEBI:30616"/>
    </ligand>
</feature>
<dbReference type="PANTHER" id="PTHR30031">
    <property type="entry name" value="PHOSPHOENOLPYRUVATE CARBOXYKINASE ATP"/>
    <property type="match status" value="1"/>
</dbReference>
<sequence length="511" mass="57038">MVRFDLRESSCVHYNLNVSKLYEESILREKTTLTCHGALRALTGHHTGRSPRDKFIVRDALTEKTISWKNNSHMSSAHFSSLKADMLDYIKGKELFVQDLSSCCHTKNVLSVRVVTQYAWHSLFIRNLLKQQEDVASIASAMNLEVIVLPDFHANPGRHGCQSETIIAINFDEKLILIGGTSYAGEIKKSIFTYLNYLLPERGIMTMHCSANVGSEGDVALFFGLSGTGKTTLSASSERMLIGDDEHAWSSEGVFNFEGGCYAKTINLSEEMEPEIFSASCRFGTVLENVAVDEKGSPDFKDSSLTENTRAAYPLNFIPNHVRLPISKQPKNIILLAADAFGIFPPIAHLTPEQAVYYFLSGYTAKVAGTEKGVVEPEATFSACFGAPFMPRDPEQYGKILKDYIVKYSVVCWLVNTGWTAGPYGVGHRMPINVTRALLNAIFNNSIKDSPYRVDENFGFSVPLEVDGVDKRVLDPRKSWKNGEDYDRKTRELLAMFEQNFSKFDDSISSL</sequence>
<evidence type="ECO:0000256" key="4">
    <source>
        <dbReference type="ARBA" id="ARBA00022432"/>
    </source>
</evidence>
<keyword evidence="7 10" id="KW-0067">ATP-binding</keyword>
<protein>
    <recommendedName>
        <fullName evidence="3 10">Phosphoenolpyruvate carboxykinase (ATP)</fullName>
        <shortName evidence="10">PCK</shortName>
        <shortName evidence="10">PEP carboxykinase</shortName>
        <shortName evidence="10">PEPCK</shortName>
        <ecNumber evidence="3 10">4.1.1.49</ecNumber>
    </recommendedName>
</protein>
<dbReference type="Proteomes" id="UP000736856">
    <property type="component" value="Unassembled WGS sequence"/>
</dbReference>
<dbReference type="GO" id="GO:0005524">
    <property type="term" value="F:ATP binding"/>
    <property type="evidence" value="ECO:0007669"/>
    <property type="project" value="UniProtKB-UniRule"/>
</dbReference>
<feature type="binding site" evidence="10">
    <location>
        <position position="208"/>
    </location>
    <ligand>
        <name>Mn(2+)</name>
        <dbReference type="ChEBI" id="CHEBI:29035"/>
    </ligand>
</feature>
<keyword evidence="10" id="KW-0963">Cytoplasm</keyword>
<dbReference type="EMBL" id="SEOL01000001">
    <property type="protein sequence ID" value="MBL0848759.1"/>
    <property type="molecule type" value="Genomic_DNA"/>
</dbReference>
<comment type="pathway">
    <text evidence="1 10">Carbohydrate biosynthesis; gluconeogenesis.</text>
</comment>
<dbReference type="InterPro" id="IPR013035">
    <property type="entry name" value="PEP_carboxykinase_C"/>
</dbReference>
<comment type="caution">
    <text evidence="10">Lacks conserved residue(s) required for the propagation of feature annotation.</text>
</comment>
<keyword evidence="10" id="KW-0479">Metal-binding</keyword>
<dbReference type="GO" id="GO:0005829">
    <property type="term" value="C:cytosol"/>
    <property type="evidence" value="ECO:0007669"/>
    <property type="project" value="TreeGrafter"/>
</dbReference>
<feature type="binding site" evidence="10">
    <location>
        <position position="189"/>
    </location>
    <ligand>
        <name>substrate</name>
    </ligand>
</feature>
<dbReference type="Gene3D" id="2.170.8.10">
    <property type="entry name" value="Phosphoenolpyruvate Carboxykinase, domain 2"/>
    <property type="match status" value="1"/>
</dbReference>
<feature type="binding site" evidence="10">
    <location>
        <position position="189"/>
    </location>
    <ligand>
        <name>ATP</name>
        <dbReference type="ChEBI" id="CHEBI:30616"/>
    </ligand>
</feature>
<dbReference type="Gene3D" id="3.40.449.10">
    <property type="entry name" value="Phosphoenolpyruvate Carboxykinase, domain 1"/>
    <property type="match status" value="1"/>
</dbReference>
<feature type="binding site" evidence="10">
    <location>
        <position position="273"/>
    </location>
    <ligand>
        <name>ATP</name>
        <dbReference type="ChEBI" id="CHEBI:30616"/>
    </ligand>
</feature>
<evidence type="ECO:0000256" key="5">
    <source>
        <dbReference type="ARBA" id="ARBA00022741"/>
    </source>
</evidence>
<evidence type="ECO:0000256" key="2">
    <source>
        <dbReference type="ARBA" id="ARBA00006052"/>
    </source>
</evidence>
<comment type="function">
    <text evidence="10">Involved in the gluconeogenesis. Catalyzes the conversion of oxaloacetate (OAA) to phosphoenolpyruvate (PEP) through direct phosphoryl transfer between the nucleoside triphosphate and OAA.</text>
</comment>
<feature type="binding site" evidence="10">
    <location>
        <position position="183"/>
    </location>
    <ligand>
        <name>substrate</name>
    </ligand>
</feature>
<evidence type="ECO:0000256" key="1">
    <source>
        <dbReference type="ARBA" id="ARBA00004742"/>
    </source>
</evidence>
<dbReference type="NCBIfam" id="NF006821">
    <property type="entry name" value="PRK09344.1-3"/>
    <property type="match status" value="1"/>
</dbReference>
<dbReference type="InterPro" id="IPR001272">
    <property type="entry name" value="PEP_carboxykinase_ATP"/>
</dbReference>
<comment type="similarity">
    <text evidence="2 10">Belongs to the phosphoenolpyruvate carboxykinase (ATP) family.</text>
</comment>
<dbReference type="PIRSF" id="PIRSF006294">
    <property type="entry name" value="PEP_crbxkin"/>
    <property type="match status" value="1"/>
</dbReference>
<feature type="binding site" evidence="10">
    <location>
        <position position="49"/>
    </location>
    <ligand>
        <name>substrate</name>
    </ligand>
</feature>
<dbReference type="AlphaFoldDB" id="A0A937DLN8"/>
<organism evidence="11 12">
    <name type="scientific">Candidatus Liberibacter ctenarytainae</name>
    <dbReference type="NCBI Taxonomy" id="2020335"/>
    <lineage>
        <taxon>Bacteria</taxon>
        <taxon>Pseudomonadati</taxon>
        <taxon>Pseudomonadota</taxon>
        <taxon>Alphaproteobacteria</taxon>
        <taxon>Hyphomicrobiales</taxon>
        <taxon>Rhizobiaceae</taxon>
        <taxon>Liberibacter</taxon>
    </lineage>
</organism>
<comment type="cofactor">
    <cofactor evidence="10">
        <name>Mn(2+)</name>
        <dbReference type="ChEBI" id="CHEBI:29035"/>
    </cofactor>
    <text evidence="10">Binds 1 Mn(2+) ion per subunit.</text>
</comment>
<dbReference type="InterPro" id="IPR008210">
    <property type="entry name" value="PEP_carboxykinase_N"/>
</dbReference>